<protein>
    <submittedName>
        <fullName evidence="1">Uncharacterized protein</fullName>
    </submittedName>
</protein>
<organism evidence="1 2">
    <name type="scientific">Rhizopus oryzae</name>
    <name type="common">Mucormycosis agent</name>
    <name type="synonym">Rhizopus arrhizus var. delemar</name>
    <dbReference type="NCBI Taxonomy" id="64495"/>
    <lineage>
        <taxon>Eukaryota</taxon>
        <taxon>Fungi</taxon>
        <taxon>Fungi incertae sedis</taxon>
        <taxon>Mucoromycota</taxon>
        <taxon>Mucoromycotina</taxon>
        <taxon>Mucoromycetes</taxon>
        <taxon>Mucorales</taxon>
        <taxon>Mucorineae</taxon>
        <taxon>Rhizopodaceae</taxon>
        <taxon>Rhizopus</taxon>
    </lineage>
</organism>
<evidence type="ECO:0000313" key="1">
    <source>
        <dbReference type="EMBL" id="KAG1531344.1"/>
    </source>
</evidence>
<dbReference type="Proteomes" id="UP000717996">
    <property type="component" value="Unassembled WGS sequence"/>
</dbReference>
<gene>
    <name evidence="1" type="ORF">G6F51_013554</name>
</gene>
<comment type="caution">
    <text evidence="1">The sequence shown here is derived from an EMBL/GenBank/DDBJ whole genome shotgun (WGS) entry which is preliminary data.</text>
</comment>
<name>A0A9P6XS48_RHIOR</name>
<sequence>MIPSYKRLAFLSDEAEYIVRPDNALSTLDRQRYFNSQASMGIGDFVDYSSNTSRQMSNDIFQYILGCVYGGVNDQLSSAFVDNMCKTVPGEVSISTDIDSFAYVSHDVPLRNSNGLTIRSLYSSSYISDTGVTWSHDAYTKNVSVDVQRIPDVQLLKTEKLQVCICFPRIYQELATTESTMSLLLIPVWEKVCALA</sequence>
<proteinExistence type="predicted"/>
<dbReference type="EMBL" id="JAANIT010005648">
    <property type="protein sequence ID" value="KAG1531344.1"/>
    <property type="molecule type" value="Genomic_DNA"/>
</dbReference>
<reference evidence="1" key="1">
    <citation type="journal article" date="2020" name="Microb. Genom.">
        <title>Genetic diversity of clinical and environmental Mucorales isolates obtained from an investigation of mucormycosis cases among solid organ transplant recipients.</title>
        <authorList>
            <person name="Nguyen M.H."/>
            <person name="Kaul D."/>
            <person name="Muto C."/>
            <person name="Cheng S.J."/>
            <person name="Richter R.A."/>
            <person name="Bruno V.M."/>
            <person name="Liu G."/>
            <person name="Beyhan S."/>
            <person name="Sundermann A.J."/>
            <person name="Mounaud S."/>
            <person name="Pasculle A.W."/>
            <person name="Nierman W.C."/>
            <person name="Driscoll E."/>
            <person name="Cumbie R."/>
            <person name="Clancy C.J."/>
            <person name="Dupont C.L."/>
        </authorList>
    </citation>
    <scope>NUCLEOTIDE SEQUENCE</scope>
    <source>
        <strain evidence="1">GL16</strain>
    </source>
</reference>
<accession>A0A9P6XS48</accession>
<dbReference type="AlphaFoldDB" id="A0A9P6XS48"/>
<evidence type="ECO:0000313" key="2">
    <source>
        <dbReference type="Proteomes" id="UP000717996"/>
    </source>
</evidence>